<dbReference type="Proteomes" id="UP001497680">
    <property type="component" value="Unassembled WGS sequence"/>
</dbReference>
<organism evidence="1 2">
    <name type="scientific">Hypoxylon rubiginosum</name>
    <dbReference type="NCBI Taxonomy" id="110542"/>
    <lineage>
        <taxon>Eukaryota</taxon>
        <taxon>Fungi</taxon>
        <taxon>Dikarya</taxon>
        <taxon>Ascomycota</taxon>
        <taxon>Pezizomycotina</taxon>
        <taxon>Sordariomycetes</taxon>
        <taxon>Xylariomycetidae</taxon>
        <taxon>Xylariales</taxon>
        <taxon>Hypoxylaceae</taxon>
        <taxon>Hypoxylon</taxon>
    </lineage>
</organism>
<evidence type="ECO:0000313" key="2">
    <source>
        <dbReference type="Proteomes" id="UP001497680"/>
    </source>
</evidence>
<dbReference type="EMBL" id="MU394291">
    <property type="protein sequence ID" value="KAI6090371.1"/>
    <property type="molecule type" value="Genomic_DNA"/>
</dbReference>
<accession>A0ACC0DCL6</accession>
<reference evidence="1 2" key="1">
    <citation type="journal article" date="2022" name="New Phytol.">
        <title>Ecological generalism drives hyperdiversity of secondary metabolite gene clusters in xylarialean endophytes.</title>
        <authorList>
            <person name="Franco M.E.E."/>
            <person name="Wisecaver J.H."/>
            <person name="Arnold A.E."/>
            <person name="Ju Y.M."/>
            <person name="Slot J.C."/>
            <person name="Ahrendt S."/>
            <person name="Moore L.P."/>
            <person name="Eastman K.E."/>
            <person name="Scott K."/>
            <person name="Konkel Z."/>
            <person name="Mondo S.J."/>
            <person name="Kuo A."/>
            <person name="Hayes R.D."/>
            <person name="Haridas S."/>
            <person name="Andreopoulos B."/>
            <person name="Riley R."/>
            <person name="LaButti K."/>
            <person name="Pangilinan J."/>
            <person name="Lipzen A."/>
            <person name="Amirebrahimi M."/>
            <person name="Yan J."/>
            <person name="Adam C."/>
            <person name="Keymanesh K."/>
            <person name="Ng V."/>
            <person name="Louie K."/>
            <person name="Northen T."/>
            <person name="Drula E."/>
            <person name="Henrissat B."/>
            <person name="Hsieh H.M."/>
            <person name="Youens-Clark K."/>
            <person name="Lutzoni F."/>
            <person name="Miadlikowska J."/>
            <person name="Eastwood D.C."/>
            <person name="Hamelin R.C."/>
            <person name="Grigoriev I.V."/>
            <person name="U'Ren J.M."/>
        </authorList>
    </citation>
    <scope>NUCLEOTIDE SEQUENCE [LARGE SCALE GENOMIC DNA]</scope>
    <source>
        <strain evidence="1 2">ER1909</strain>
    </source>
</reference>
<protein>
    <submittedName>
        <fullName evidence="1">PLC-like phosphodiesterase</fullName>
    </submittedName>
</protein>
<keyword evidence="2" id="KW-1185">Reference proteome</keyword>
<comment type="caution">
    <text evidence="1">The sequence shown here is derived from an EMBL/GenBank/DDBJ whole genome shotgun (WGS) entry which is preliminary data.</text>
</comment>
<sequence>MRGLSARVLAGCAAAAAAISDARADLLGDFALQKVLQASTQIFGEFSIAISNTSAVAAPYETWMSTIPDDTPLARLNIPGAHDAATWNYTAATQAALSYATRCDGDAPYPAQVYRTQRLSIHSALSAGIRFFDLRFAFDPVDDALVFWHGAALLSVRSSVEDVLFAFYEWLGSHNSETVLLSFQYEGGTKEGASFDARAQAQLVQILTSGAARAYIRQDGGGRLGTLGESRGKVVLLRRFDLDDEDVQARLPGLHMGPSLWPDNDKDGFALVYNETTNATAYIEDYYEPADLGNNSTVSENVAAKLDAVRAHLEKAANATATGDDADAEGGEEGDSLFITFASAEHNANTPPVFPETMALGNGTEVTPDGGVNQQLAAILRDMQGSRLGIVVLDFFEEPEDLVGLVIGS</sequence>
<evidence type="ECO:0000313" key="1">
    <source>
        <dbReference type="EMBL" id="KAI6090371.1"/>
    </source>
</evidence>
<gene>
    <name evidence="1" type="ORF">F4821DRAFT_229165</name>
</gene>
<proteinExistence type="predicted"/>
<name>A0ACC0DCL6_9PEZI</name>